<dbReference type="RefSeq" id="WP_003385712.1">
    <property type="nucleotide sequence ID" value="NZ_APBN01000001.1"/>
</dbReference>
<dbReference type="InterPro" id="IPR049253">
    <property type="entry name" value="DUF6886"/>
</dbReference>
<dbReference type="STRING" id="1300222.I532_00495"/>
<evidence type="ECO:0000313" key="1">
    <source>
        <dbReference type="EMBL" id="EMT54039.1"/>
    </source>
</evidence>
<dbReference type="Proteomes" id="UP000012081">
    <property type="component" value="Unassembled WGS sequence"/>
</dbReference>
<dbReference type="PATRIC" id="fig|1300222.3.peg.105"/>
<dbReference type="EMBL" id="APBN01000001">
    <property type="protein sequence ID" value="EMT54039.1"/>
    <property type="molecule type" value="Genomic_DNA"/>
</dbReference>
<name>M8DCK5_9BACL</name>
<keyword evidence="2" id="KW-1185">Reference proteome</keyword>
<accession>M8DCK5</accession>
<reference evidence="1 2" key="1">
    <citation type="submission" date="2013-03" db="EMBL/GenBank/DDBJ databases">
        <title>Assembly of a new bacterial strain Brevibacillus borstelensis AK1.</title>
        <authorList>
            <person name="Rajan I."/>
            <person name="PoliReddy D."/>
            <person name="Sugumar T."/>
            <person name="Rathinam K."/>
            <person name="Alqarawi S."/>
            <person name="Khalil A.B."/>
            <person name="Sivakumar N."/>
        </authorList>
    </citation>
    <scope>NUCLEOTIDE SEQUENCE [LARGE SCALE GENOMIC DNA]</scope>
    <source>
        <strain evidence="1 2">AK1</strain>
    </source>
</reference>
<comment type="caution">
    <text evidence="1">The sequence shown here is derived from an EMBL/GenBank/DDBJ whole genome shotgun (WGS) entry which is preliminary data.</text>
</comment>
<gene>
    <name evidence="1" type="ORF">I532_00495</name>
</gene>
<organism evidence="1 2">
    <name type="scientific">Brevibacillus borstelensis AK1</name>
    <dbReference type="NCBI Taxonomy" id="1300222"/>
    <lineage>
        <taxon>Bacteria</taxon>
        <taxon>Bacillati</taxon>
        <taxon>Bacillota</taxon>
        <taxon>Bacilli</taxon>
        <taxon>Bacillales</taxon>
        <taxon>Paenibacillaceae</taxon>
        <taxon>Brevibacillus</taxon>
    </lineage>
</organism>
<evidence type="ECO:0000313" key="2">
    <source>
        <dbReference type="Proteomes" id="UP000012081"/>
    </source>
</evidence>
<sequence length="168" mass="19274">MYYHFSEDPSIICFHPRPHPSHPSLAPVVWAIDQEKSPLYFFPRDCPRIGFGRSAKTTPEDTARFMGYSDASMIIAAESAWYQRIKEAKLYKYTFPPNPFVCWDHGAGYYVCHETVTPLSVEPMGDLLDCLTQANVELRLTPSLKPLHDSLLDSTMQFSMIRLRNARL</sequence>
<dbReference type="Pfam" id="PF21820">
    <property type="entry name" value="DUF6886"/>
    <property type="match status" value="1"/>
</dbReference>
<proteinExistence type="predicted"/>
<protein>
    <submittedName>
        <fullName evidence="1">Uncharacterized protein</fullName>
    </submittedName>
</protein>
<dbReference type="AlphaFoldDB" id="M8DCK5"/>